<feature type="transmembrane region" description="Helical" evidence="12">
    <location>
        <begin position="214"/>
        <end position="235"/>
    </location>
</feature>
<keyword evidence="10" id="KW-1015">Disulfide bond</keyword>
<keyword evidence="3 12" id="KW-0812">Transmembrane</keyword>
<dbReference type="GO" id="GO:0016491">
    <property type="term" value="F:oxidoreductase activity"/>
    <property type="evidence" value="ECO:0007669"/>
    <property type="project" value="UniProtKB-KW"/>
</dbReference>
<protein>
    <submittedName>
        <fullName evidence="13">Cytochrome oxidase assembly family protein</fullName>
    </submittedName>
</protein>
<dbReference type="EMBL" id="AP012029">
    <property type="protein sequence ID" value="BAJ63582.1"/>
    <property type="molecule type" value="Genomic_DNA"/>
</dbReference>
<feature type="transmembrane region" description="Helical" evidence="12">
    <location>
        <begin position="58"/>
        <end position="78"/>
    </location>
</feature>
<comment type="pathway">
    <text evidence="11">Porphyrin-containing compound metabolism.</text>
</comment>
<dbReference type="HOGENOM" id="CLU_053655_0_0_0"/>
<dbReference type="OrthoDB" id="9816428at2"/>
<feature type="transmembrane region" description="Helical" evidence="12">
    <location>
        <begin position="127"/>
        <end position="152"/>
    </location>
</feature>
<evidence type="ECO:0000256" key="12">
    <source>
        <dbReference type="SAM" id="Phobius"/>
    </source>
</evidence>
<dbReference type="STRING" id="926569.ANT_15540"/>
<dbReference type="InterPro" id="IPR050450">
    <property type="entry name" value="COX15/CtaA_HemeA_synthase"/>
</dbReference>
<keyword evidence="7" id="KW-0408">Iron</keyword>
<comment type="subcellular location">
    <subcellularLocation>
        <location evidence="1">Membrane</location>
        <topology evidence="1">Multi-pass membrane protein</topology>
    </subcellularLocation>
</comment>
<keyword evidence="6" id="KW-0560">Oxidoreductase</keyword>
<keyword evidence="9 12" id="KW-0472">Membrane</keyword>
<dbReference type="GO" id="GO:0016020">
    <property type="term" value="C:membrane"/>
    <property type="evidence" value="ECO:0007669"/>
    <property type="project" value="UniProtKB-SubCell"/>
</dbReference>
<keyword evidence="5 12" id="KW-1133">Transmembrane helix</keyword>
<accession>E8N568</accession>
<sequence>MKRISFFAWGVLVYNIFVIVFGAFVRATGAGAGCGSHWPLCNGVVIPRSPQIETLIEWTHRLTSGVTVLLIFVMLLWVWRVAWGEKKLRYAVLGSVFFILVESLIGAGLVLFGLVGENASMARAISMMAHLVNTFMLLASLTGVAWFATFTFSSEIRNAKRVSGWLLGALGMLILGASGAIAALGDTLFPSSSLLEGLRADFDPLAHFLIRLRVFHPAIAVAVGGYLIFFIRYLVSREMSPWLRKIGYGVITLIITQWVLGIINVITLAPVGIQLFHLLLTTLVWIGYVIIGIFCWRGSHFSLRISEHPIHDGVNGTPA</sequence>
<feature type="transmembrane region" description="Helical" evidence="12">
    <location>
        <begin position="12"/>
        <end position="38"/>
    </location>
</feature>
<evidence type="ECO:0000256" key="10">
    <source>
        <dbReference type="ARBA" id="ARBA00023157"/>
    </source>
</evidence>
<dbReference type="InterPro" id="IPR003780">
    <property type="entry name" value="COX15/CtaA_fam"/>
</dbReference>
<dbReference type="PANTHER" id="PTHR35457:SF1">
    <property type="entry name" value="HEME A SYNTHASE"/>
    <property type="match status" value="1"/>
</dbReference>
<keyword evidence="14" id="KW-1185">Reference proteome</keyword>
<dbReference type="InParanoid" id="E8N568"/>
<evidence type="ECO:0000256" key="9">
    <source>
        <dbReference type="ARBA" id="ARBA00023136"/>
    </source>
</evidence>
<dbReference type="eggNOG" id="COG1612">
    <property type="taxonomic scope" value="Bacteria"/>
</dbReference>
<name>E8N568_ANATU</name>
<dbReference type="PANTHER" id="PTHR35457">
    <property type="entry name" value="HEME A SYNTHASE"/>
    <property type="match status" value="1"/>
</dbReference>
<evidence type="ECO:0000256" key="6">
    <source>
        <dbReference type="ARBA" id="ARBA00023002"/>
    </source>
</evidence>
<gene>
    <name evidence="13" type="ordered locus">ANT_15540</name>
</gene>
<evidence type="ECO:0000313" key="13">
    <source>
        <dbReference type="EMBL" id="BAJ63582.1"/>
    </source>
</evidence>
<evidence type="ECO:0000313" key="14">
    <source>
        <dbReference type="Proteomes" id="UP000008922"/>
    </source>
</evidence>
<organism evidence="13 14">
    <name type="scientific">Anaerolinea thermophila (strain DSM 14523 / JCM 11388 / NBRC 100420 / UNI-1)</name>
    <dbReference type="NCBI Taxonomy" id="926569"/>
    <lineage>
        <taxon>Bacteria</taxon>
        <taxon>Bacillati</taxon>
        <taxon>Chloroflexota</taxon>
        <taxon>Anaerolineae</taxon>
        <taxon>Anaerolineales</taxon>
        <taxon>Anaerolineaceae</taxon>
        <taxon>Anaerolinea</taxon>
    </lineage>
</organism>
<feature type="transmembrane region" description="Helical" evidence="12">
    <location>
        <begin position="164"/>
        <end position="185"/>
    </location>
</feature>
<dbReference type="GO" id="GO:0046872">
    <property type="term" value="F:metal ion binding"/>
    <property type="evidence" value="ECO:0007669"/>
    <property type="project" value="UniProtKB-KW"/>
</dbReference>
<keyword evidence="2" id="KW-1003">Cell membrane</keyword>
<evidence type="ECO:0000256" key="2">
    <source>
        <dbReference type="ARBA" id="ARBA00022475"/>
    </source>
</evidence>
<dbReference type="GO" id="GO:0006784">
    <property type="term" value="P:heme A biosynthetic process"/>
    <property type="evidence" value="ECO:0007669"/>
    <property type="project" value="InterPro"/>
</dbReference>
<keyword evidence="4" id="KW-0479">Metal-binding</keyword>
<evidence type="ECO:0000256" key="8">
    <source>
        <dbReference type="ARBA" id="ARBA00023133"/>
    </source>
</evidence>
<feature type="transmembrane region" description="Helical" evidence="12">
    <location>
        <begin position="90"/>
        <end position="115"/>
    </location>
</feature>
<evidence type="ECO:0000256" key="4">
    <source>
        <dbReference type="ARBA" id="ARBA00022723"/>
    </source>
</evidence>
<reference evidence="13 14" key="1">
    <citation type="submission" date="2010-12" db="EMBL/GenBank/DDBJ databases">
        <title>Whole genome sequence of Anaerolinea thermophila UNI-1.</title>
        <authorList>
            <person name="Narita-Yamada S."/>
            <person name="Kishi E."/>
            <person name="Watanabe Y."/>
            <person name="Takasaki K."/>
            <person name="Ankai A."/>
            <person name="Oguchi A."/>
            <person name="Fukui S."/>
            <person name="Takahashi M."/>
            <person name="Yashiro I."/>
            <person name="Hosoyama A."/>
            <person name="Sekiguchi Y."/>
            <person name="Hanada S."/>
            <person name="Fujita N."/>
        </authorList>
    </citation>
    <scope>NUCLEOTIDE SEQUENCE [LARGE SCALE GENOMIC DNA]</scope>
    <source>
        <strain evidence="14">DSM 14523 / JCM 11388 / NBRC 100420 / UNI-1</strain>
    </source>
</reference>
<feature type="transmembrane region" description="Helical" evidence="12">
    <location>
        <begin position="247"/>
        <end position="269"/>
    </location>
</feature>
<keyword evidence="8" id="KW-0350">Heme biosynthesis</keyword>
<evidence type="ECO:0000256" key="3">
    <source>
        <dbReference type="ARBA" id="ARBA00022692"/>
    </source>
</evidence>
<dbReference type="Proteomes" id="UP000008922">
    <property type="component" value="Chromosome"/>
</dbReference>
<proteinExistence type="predicted"/>
<evidence type="ECO:0000256" key="11">
    <source>
        <dbReference type="ARBA" id="ARBA00023444"/>
    </source>
</evidence>
<evidence type="ECO:0000256" key="5">
    <source>
        <dbReference type="ARBA" id="ARBA00022989"/>
    </source>
</evidence>
<feature type="transmembrane region" description="Helical" evidence="12">
    <location>
        <begin position="275"/>
        <end position="296"/>
    </location>
</feature>
<dbReference type="Pfam" id="PF02628">
    <property type="entry name" value="COX15-CtaA"/>
    <property type="match status" value="1"/>
</dbReference>
<dbReference type="KEGG" id="atm:ANT_15540"/>
<dbReference type="AlphaFoldDB" id="E8N568"/>
<evidence type="ECO:0000256" key="1">
    <source>
        <dbReference type="ARBA" id="ARBA00004141"/>
    </source>
</evidence>
<evidence type="ECO:0000256" key="7">
    <source>
        <dbReference type="ARBA" id="ARBA00023004"/>
    </source>
</evidence>